<evidence type="ECO:0000313" key="1">
    <source>
        <dbReference type="EMBL" id="PKI41449.1"/>
    </source>
</evidence>
<dbReference type="EMBL" id="PGOL01003371">
    <property type="protein sequence ID" value="PKI41449.1"/>
    <property type="molecule type" value="Genomic_DNA"/>
</dbReference>
<reference evidence="1 2" key="1">
    <citation type="submission" date="2017-11" db="EMBL/GenBank/DDBJ databases">
        <title>De-novo sequencing of pomegranate (Punica granatum L.) genome.</title>
        <authorList>
            <person name="Akparov Z."/>
            <person name="Amiraslanov A."/>
            <person name="Hajiyeva S."/>
            <person name="Abbasov M."/>
            <person name="Kaur K."/>
            <person name="Hamwieh A."/>
            <person name="Solovyev V."/>
            <person name="Salamov A."/>
            <person name="Braich B."/>
            <person name="Kosarev P."/>
            <person name="Mahmoud A."/>
            <person name="Hajiyev E."/>
            <person name="Babayeva S."/>
            <person name="Izzatullayeva V."/>
            <person name="Mammadov A."/>
            <person name="Mammadov A."/>
            <person name="Sharifova S."/>
            <person name="Ojaghi J."/>
            <person name="Eynullazada K."/>
            <person name="Bayramov B."/>
            <person name="Abdulazimova A."/>
            <person name="Shahmuradov I."/>
        </authorList>
    </citation>
    <scope>NUCLEOTIDE SEQUENCE [LARGE SCALE GENOMIC DNA]</scope>
    <source>
        <strain evidence="2">cv. AG2017</strain>
        <tissue evidence="1">Leaf</tissue>
    </source>
</reference>
<evidence type="ECO:0000313" key="2">
    <source>
        <dbReference type="Proteomes" id="UP000233551"/>
    </source>
</evidence>
<organism evidence="1 2">
    <name type="scientific">Punica granatum</name>
    <name type="common">Pomegranate</name>
    <dbReference type="NCBI Taxonomy" id="22663"/>
    <lineage>
        <taxon>Eukaryota</taxon>
        <taxon>Viridiplantae</taxon>
        <taxon>Streptophyta</taxon>
        <taxon>Embryophyta</taxon>
        <taxon>Tracheophyta</taxon>
        <taxon>Spermatophyta</taxon>
        <taxon>Magnoliopsida</taxon>
        <taxon>eudicotyledons</taxon>
        <taxon>Gunneridae</taxon>
        <taxon>Pentapetalae</taxon>
        <taxon>rosids</taxon>
        <taxon>malvids</taxon>
        <taxon>Myrtales</taxon>
        <taxon>Lythraceae</taxon>
        <taxon>Punica</taxon>
    </lineage>
</organism>
<dbReference type="Proteomes" id="UP000233551">
    <property type="component" value="Unassembled WGS sequence"/>
</dbReference>
<comment type="caution">
    <text evidence="1">The sequence shown here is derived from an EMBL/GenBank/DDBJ whole genome shotgun (WGS) entry which is preliminary data.</text>
</comment>
<protein>
    <recommendedName>
        <fullName evidence="3">Peptidase A2 domain-containing protein</fullName>
    </recommendedName>
</protein>
<dbReference type="AlphaFoldDB" id="A0A2I0IBT0"/>
<sequence>MVIPDTPLSGIEPGIPLKTAKLKTVVSVDSNVNAIEKSGEINKLVWEQPQKPFYTTISAPDLVLEEKPSIIQNSEEGLQMDELDWSSDDKEQQSSFIISRLEELITEATKSSVTAGQNLMDQNENPEEVLDQKQKQVDQQDALTMVGEITAQRWLIKITLIINRDLKIDATPLFDMGADENYINEEIIPTRFYEKTTESLSSVSGTKLDIRYKLSQVEVEQNRVRHCKNQPSCGKNPCQDHINRTLKTMDDYELVIGHLILQEPLPDSPQLPEVNCRLILRKWGGFPSTAGALSLSD</sequence>
<name>A0A2I0IBT0_PUNGR</name>
<evidence type="ECO:0008006" key="3">
    <source>
        <dbReference type="Google" id="ProtNLM"/>
    </source>
</evidence>
<proteinExistence type="predicted"/>
<accession>A0A2I0IBT0</accession>
<gene>
    <name evidence="1" type="ORF">CRG98_038165</name>
</gene>
<keyword evidence="2" id="KW-1185">Reference proteome</keyword>